<keyword evidence="3" id="KW-1185">Reference proteome</keyword>
<dbReference type="Gene3D" id="3.40.50.720">
    <property type="entry name" value="NAD(P)-binding Rossmann-like Domain"/>
    <property type="match status" value="1"/>
</dbReference>
<dbReference type="InterPro" id="IPR016040">
    <property type="entry name" value="NAD(P)-bd_dom"/>
</dbReference>
<dbReference type="InterPro" id="IPR036291">
    <property type="entry name" value="NAD(P)-bd_dom_sf"/>
</dbReference>
<reference evidence="2 3" key="1">
    <citation type="submission" date="2016-10" db="EMBL/GenBank/DDBJ databases">
        <authorList>
            <person name="de Groot N.N."/>
        </authorList>
    </citation>
    <scope>NUCLEOTIDE SEQUENCE [LARGE SCALE GENOMIC DNA]</scope>
    <source>
        <strain evidence="2 3">DSM 44892</strain>
    </source>
</reference>
<dbReference type="Proteomes" id="UP000183263">
    <property type="component" value="Unassembled WGS sequence"/>
</dbReference>
<gene>
    <name evidence="2" type="ORF">SAMN05444695_101321</name>
</gene>
<name>A0A1G8A6B3_9NOCA</name>
<dbReference type="OrthoDB" id="4248066at2"/>
<dbReference type="SUPFAM" id="SSF51735">
    <property type="entry name" value="NAD(P)-binding Rossmann-fold domains"/>
    <property type="match status" value="1"/>
</dbReference>
<dbReference type="Pfam" id="PF13460">
    <property type="entry name" value="NAD_binding_10"/>
    <property type="match status" value="1"/>
</dbReference>
<organism evidence="2 3">
    <name type="scientific">Rhodococcus triatomae</name>
    <dbReference type="NCBI Taxonomy" id="300028"/>
    <lineage>
        <taxon>Bacteria</taxon>
        <taxon>Bacillati</taxon>
        <taxon>Actinomycetota</taxon>
        <taxon>Actinomycetes</taxon>
        <taxon>Mycobacteriales</taxon>
        <taxon>Nocardiaceae</taxon>
        <taxon>Rhodococcus</taxon>
    </lineage>
</organism>
<feature type="domain" description="NAD(P)-binding" evidence="1">
    <location>
        <begin position="22"/>
        <end position="209"/>
    </location>
</feature>
<sequence>MSEQIETVEDREIAPRRVVIAGGHGKVARYLIKALTAHGDRAVALIRDPAQAHEVEAFGALSVVLDLENAEVDEVVAALGHADAAVFAAGSGAGSGAARKDSVDRAGAVLLADAAEAAGVPRFVQISSMGAGEAIPEGTDEVFAAYLRAKTAAEDDLRGRTGLEWTILRPGRLQDTDATGLVTLSEPPADAGEVSRGDVAAVVFALIGAPNTIGKTLVLTSGSTPVDEAVAEL</sequence>
<dbReference type="PANTHER" id="PTHR15020:SF50">
    <property type="entry name" value="UPF0659 PROTEIN YMR090W"/>
    <property type="match status" value="1"/>
</dbReference>
<proteinExistence type="predicted"/>
<accession>A0A1G8A6B3</accession>
<protein>
    <submittedName>
        <fullName evidence="2">NAD(P)H-binding</fullName>
    </submittedName>
</protein>
<dbReference type="RefSeq" id="WP_072738091.1">
    <property type="nucleotide sequence ID" value="NZ_CP048813.1"/>
</dbReference>
<evidence type="ECO:0000259" key="1">
    <source>
        <dbReference type="Pfam" id="PF13460"/>
    </source>
</evidence>
<evidence type="ECO:0000313" key="2">
    <source>
        <dbReference type="EMBL" id="SDH15930.1"/>
    </source>
</evidence>
<dbReference type="PANTHER" id="PTHR15020">
    <property type="entry name" value="FLAVIN REDUCTASE-RELATED"/>
    <property type="match status" value="1"/>
</dbReference>
<dbReference type="EMBL" id="FNDN01000001">
    <property type="protein sequence ID" value="SDH15930.1"/>
    <property type="molecule type" value="Genomic_DNA"/>
</dbReference>
<dbReference type="CDD" id="cd05243">
    <property type="entry name" value="SDR_a5"/>
    <property type="match status" value="1"/>
</dbReference>
<dbReference type="AlphaFoldDB" id="A0A1G8A6B3"/>
<evidence type="ECO:0000313" key="3">
    <source>
        <dbReference type="Proteomes" id="UP000183263"/>
    </source>
</evidence>